<dbReference type="PANTHER" id="PTHR45453:SF1">
    <property type="entry name" value="PHOSPHATE REGULON SENSOR PROTEIN PHOR"/>
    <property type="match status" value="1"/>
</dbReference>
<dbReference type="SUPFAM" id="SSF47384">
    <property type="entry name" value="Homodimeric domain of signal transducing histidine kinase"/>
    <property type="match status" value="1"/>
</dbReference>
<keyword evidence="5" id="KW-0808">Transferase</keyword>
<keyword evidence="8" id="KW-0175">Coiled coil</keyword>
<keyword evidence="9" id="KW-0472">Membrane</keyword>
<feature type="transmembrane region" description="Helical" evidence="9">
    <location>
        <begin position="38"/>
        <end position="58"/>
    </location>
</feature>
<dbReference type="FunFam" id="3.30.565.10:FF:000006">
    <property type="entry name" value="Sensor histidine kinase WalK"/>
    <property type="match status" value="1"/>
</dbReference>
<dbReference type="InterPro" id="IPR005467">
    <property type="entry name" value="His_kinase_dom"/>
</dbReference>
<dbReference type="CDD" id="cd00082">
    <property type="entry name" value="HisKA"/>
    <property type="match status" value="1"/>
</dbReference>
<dbReference type="RefSeq" id="WP_168721502.1">
    <property type="nucleotide sequence ID" value="NZ_JAAXPN010000001.1"/>
</dbReference>
<evidence type="ECO:0000313" key="12">
    <source>
        <dbReference type="Proteomes" id="UP000549765"/>
    </source>
</evidence>
<dbReference type="Gene3D" id="3.30.565.10">
    <property type="entry name" value="Histidine kinase-like ATPase, C-terminal domain"/>
    <property type="match status" value="1"/>
</dbReference>
<dbReference type="InterPro" id="IPR050351">
    <property type="entry name" value="BphY/WalK/GraS-like"/>
</dbReference>
<keyword evidence="9" id="KW-1133">Transmembrane helix</keyword>
<evidence type="ECO:0000256" key="5">
    <source>
        <dbReference type="ARBA" id="ARBA00022679"/>
    </source>
</evidence>
<comment type="subcellular location">
    <subcellularLocation>
        <location evidence="2">Membrane</location>
    </subcellularLocation>
</comment>
<evidence type="ECO:0000259" key="10">
    <source>
        <dbReference type="PROSITE" id="PS50109"/>
    </source>
</evidence>
<dbReference type="GO" id="GO:0000155">
    <property type="term" value="F:phosphorelay sensor kinase activity"/>
    <property type="evidence" value="ECO:0007669"/>
    <property type="project" value="InterPro"/>
</dbReference>
<keyword evidence="6 11" id="KW-0418">Kinase</keyword>
<evidence type="ECO:0000256" key="3">
    <source>
        <dbReference type="ARBA" id="ARBA00012438"/>
    </source>
</evidence>
<evidence type="ECO:0000256" key="9">
    <source>
        <dbReference type="SAM" id="Phobius"/>
    </source>
</evidence>
<name>A0A7X6S2N6_9LACO</name>
<proteinExistence type="predicted"/>
<dbReference type="Gene3D" id="6.10.340.10">
    <property type="match status" value="1"/>
</dbReference>
<evidence type="ECO:0000256" key="4">
    <source>
        <dbReference type="ARBA" id="ARBA00022553"/>
    </source>
</evidence>
<dbReference type="EC" id="2.7.13.3" evidence="3"/>
<dbReference type="Pfam" id="PF02518">
    <property type="entry name" value="HATPase_c"/>
    <property type="match status" value="1"/>
</dbReference>
<dbReference type="SMART" id="SM00388">
    <property type="entry name" value="HisKA"/>
    <property type="match status" value="1"/>
</dbReference>
<comment type="catalytic activity">
    <reaction evidence="1">
        <text>ATP + protein L-histidine = ADP + protein N-phospho-L-histidine.</text>
        <dbReference type="EC" id="2.7.13.3"/>
    </reaction>
</comment>
<evidence type="ECO:0000256" key="1">
    <source>
        <dbReference type="ARBA" id="ARBA00000085"/>
    </source>
</evidence>
<dbReference type="InterPro" id="IPR036890">
    <property type="entry name" value="HATPase_C_sf"/>
</dbReference>
<dbReference type="GO" id="GO:0004721">
    <property type="term" value="F:phosphoprotein phosphatase activity"/>
    <property type="evidence" value="ECO:0007669"/>
    <property type="project" value="TreeGrafter"/>
</dbReference>
<gene>
    <name evidence="11" type="ORF">HF964_02695</name>
</gene>
<dbReference type="Gene3D" id="1.10.287.130">
    <property type="match status" value="1"/>
</dbReference>
<keyword evidence="9" id="KW-0812">Transmembrane</keyword>
<reference evidence="11 12" key="1">
    <citation type="submission" date="2020-04" db="EMBL/GenBank/DDBJ databases">
        <title>MicrobeNet Type strains.</title>
        <authorList>
            <person name="Nicholson A.C."/>
        </authorList>
    </citation>
    <scope>NUCLEOTIDE SEQUENCE [LARGE SCALE GENOMIC DNA]</scope>
    <source>
        <strain evidence="11 12">CCUG 61472</strain>
    </source>
</reference>
<dbReference type="PRINTS" id="PR00344">
    <property type="entry name" value="BCTRLSENSOR"/>
</dbReference>
<organism evidence="11 12">
    <name type="scientific">Periweissella fabalis</name>
    <dbReference type="NCBI Taxonomy" id="1070421"/>
    <lineage>
        <taxon>Bacteria</taxon>
        <taxon>Bacillati</taxon>
        <taxon>Bacillota</taxon>
        <taxon>Bacilli</taxon>
        <taxon>Lactobacillales</taxon>
        <taxon>Lactobacillaceae</taxon>
        <taxon>Periweissella</taxon>
    </lineage>
</organism>
<keyword evidence="4" id="KW-0597">Phosphoprotein</keyword>
<dbReference type="InterPro" id="IPR004358">
    <property type="entry name" value="Sig_transdc_His_kin-like_C"/>
</dbReference>
<dbReference type="GO" id="GO:0016036">
    <property type="term" value="P:cellular response to phosphate starvation"/>
    <property type="evidence" value="ECO:0007669"/>
    <property type="project" value="TreeGrafter"/>
</dbReference>
<dbReference type="SMART" id="SM00387">
    <property type="entry name" value="HATPase_c"/>
    <property type="match status" value="1"/>
</dbReference>
<dbReference type="EMBL" id="JAAXPN010000001">
    <property type="protein sequence ID" value="NKZ23718.1"/>
    <property type="molecule type" value="Genomic_DNA"/>
</dbReference>
<dbReference type="AlphaFoldDB" id="A0A7X6S2N6"/>
<keyword evidence="7" id="KW-0902">Two-component regulatory system</keyword>
<evidence type="ECO:0000256" key="7">
    <source>
        <dbReference type="ARBA" id="ARBA00023012"/>
    </source>
</evidence>
<dbReference type="GO" id="GO:0005886">
    <property type="term" value="C:plasma membrane"/>
    <property type="evidence" value="ECO:0007669"/>
    <property type="project" value="TreeGrafter"/>
</dbReference>
<evidence type="ECO:0000256" key="6">
    <source>
        <dbReference type="ARBA" id="ARBA00022777"/>
    </source>
</evidence>
<feature type="domain" description="Histidine kinase" evidence="10">
    <location>
        <begin position="126"/>
        <end position="344"/>
    </location>
</feature>
<dbReference type="Proteomes" id="UP000549765">
    <property type="component" value="Unassembled WGS sequence"/>
</dbReference>
<sequence>MKLKQLLGLIYASILLCIAIGTTIFLKLMYIDTRTASYVMSTAIISTLLFAIINYFVIKPLLDTIMNLQKASQQNARGHYTTLNKYPFATELAALTKDYNTMVKQITQQVEELKQSEKEKNEMIANLSHDIKTPVASLIAIGQALSDDILSDDEKKRYLESVSENAQRITILADELMQVTIDNSSENTNVITDEIMVDDILIKVLNAFKPRIDHDQREIMISGFETIPAIKANEDVVYRILYNVIENSLKYSQSGTPIQIDVKVDNNMVNIEVVDEGKGIPEEDITKIFQRTYRVEKSRNQATGGHGLGLFITKNLVEKLGGKISVKSKIGAGSRFSVALPIYTD</sequence>
<dbReference type="SUPFAM" id="SSF55874">
    <property type="entry name" value="ATPase domain of HSP90 chaperone/DNA topoisomerase II/histidine kinase"/>
    <property type="match status" value="1"/>
</dbReference>
<evidence type="ECO:0000256" key="8">
    <source>
        <dbReference type="SAM" id="Coils"/>
    </source>
</evidence>
<dbReference type="InterPro" id="IPR003594">
    <property type="entry name" value="HATPase_dom"/>
</dbReference>
<feature type="transmembrane region" description="Helical" evidence="9">
    <location>
        <begin position="6"/>
        <end position="26"/>
    </location>
</feature>
<dbReference type="InterPro" id="IPR003661">
    <property type="entry name" value="HisK_dim/P_dom"/>
</dbReference>
<dbReference type="Pfam" id="PF00512">
    <property type="entry name" value="HisKA"/>
    <property type="match status" value="1"/>
</dbReference>
<comment type="caution">
    <text evidence="11">The sequence shown here is derived from an EMBL/GenBank/DDBJ whole genome shotgun (WGS) entry which is preliminary data.</text>
</comment>
<evidence type="ECO:0000256" key="2">
    <source>
        <dbReference type="ARBA" id="ARBA00004370"/>
    </source>
</evidence>
<dbReference type="InterPro" id="IPR036097">
    <property type="entry name" value="HisK_dim/P_sf"/>
</dbReference>
<dbReference type="PROSITE" id="PS50109">
    <property type="entry name" value="HIS_KIN"/>
    <property type="match status" value="1"/>
</dbReference>
<evidence type="ECO:0000313" key="11">
    <source>
        <dbReference type="EMBL" id="NKZ23718.1"/>
    </source>
</evidence>
<dbReference type="PANTHER" id="PTHR45453">
    <property type="entry name" value="PHOSPHATE REGULON SENSOR PROTEIN PHOR"/>
    <property type="match status" value="1"/>
</dbReference>
<feature type="coiled-coil region" evidence="8">
    <location>
        <begin position="96"/>
        <end position="130"/>
    </location>
</feature>
<accession>A0A7X6S2N6</accession>
<protein>
    <recommendedName>
        <fullName evidence="3">histidine kinase</fullName>
        <ecNumber evidence="3">2.7.13.3</ecNumber>
    </recommendedName>
</protein>
<keyword evidence="12" id="KW-1185">Reference proteome</keyword>